<sequence length="140" mass="14909">MQLGLFAQTVFVREAVGALVQLIHDPNGGNPRVLASHVDVADGVLSQARGLMFRRSIPDDYALAFPFDEVGTRSLHMLFVPFAIDALWVVDDEVVGTKRLSAWTGLGWNTADVVYELPAGAADGVDVGDTVVLDGDDGAV</sequence>
<dbReference type="STRING" id="553466.SAMN04487950_1870"/>
<organism evidence="1 2">
    <name type="scientific">Halogranum rubrum</name>
    <dbReference type="NCBI Taxonomy" id="553466"/>
    <lineage>
        <taxon>Archaea</taxon>
        <taxon>Methanobacteriati</taxon>
        <taxon>Methanobacteriota</taxon>
        <taxon>Stenosarchaea group</taxon>
        <taxon>Halobacteria</taxon>
        <taxon>Halobacteriales</taxon>
        <taxon>Haloferacaceae</taxon>
    </lineage>
</organism>
<dbReference type="Pfam" id="PF02643">
    <property type="entry name" value="DUF192"/>
    <property type="match status" value="1"/>
</dbReference>
<dbReference type="PANTHER" id="PTHR37953">
    <property type="entry name" value="UPF0127 PROTEIN MJ1496"/>
    <property type="match status" value="1"/>
</dbReference>
<dbReference type="InterPro" id="IPR003795">
    <property type="entry name" value="DUF192"/>
</dbReference>
<dbReference type="EMBL" id="FOTC01000002">
    <property type="protein sequence ID" value="SFL00289.1"/>
    <property type="molecule type" value="Genomic_DNA"/>
</dbReference>
<reference evidence="2" key="1">
    <citation type="submission" date="2016-10" db="EMBL/GenBank/DDBJ databases">
        <authorList>
            <person name="Varghese N."/>
            <person name="Submissions S."/>
        </authorList>
    </citation>
    <scope>NUCLEOTIDE SEQUENCE [LARGE SCALE GENOMIC DNA]</scope>
    <source>
        <strain evidence="2">CGMCC 1.7738</strain>
    </source>
</reference>
<evidence type="ECO:0008006" key="3">
    <source>
        <dbReference type="Google" id="ProtNLM"/>
    </source>
</evidence>
<evidence type="ECO:0000313" key="2">
    <source>
        <dbReference type="Proteomes" id="UP000199607"/>
    </source>
</evidence>
<keyword evidence="2" id="KW-1185">Reference proteome</keyword>
<proteinExistence type="predicted"/>
<evidence type="ECO:0000313" key="1">
    <source>
        <dbReference type="EMBL" id="SFL00289.1"/>
    </source>
</evidence>
<dbReference type="AlphaFoldDB" id="A0A1I4E562"/>
<gene>
    <name evidence="1" type="ORF">SAMN04487950_1870</name>
</gene>
<dbReference type="InterPro" id="IPR038695">
    <property type="entry name" value="Saro_0823-like_sf"/>
</dbReference>
<name>A0A1I4E562_9EURY</name>
<protein>
    <recommendedName>
        <fullName evidence="3">DUF192 domain-containing protein</fullName>
    </recommendedName>
</protein>
<dbReference type="Proteomes" id="UP000199607">
    <property type="component" value="Unassembled WGS sequence"/>
</dbReference>
<dbReference type="Gene3D" id="2.60.120.1140">
    <property type="entry name" value="Protein of unknown function DUF192"/>
    <property type="match status" value="1"/>
</dbReference>
<dbReference type="PANTHER" id="PTHR37953:SF1">
    <property type="entry name" value="UPF0127 PROTEIN MJ1496"/>
    <property type="match status" value="1"/>
</dbReference>
<accession>A0A1I4E562</accession>